<reference evidence="7 8" key="1">
    <citation type="submission" date="2019-11" db="EMBL/GenBank/DDBJ databases">
        <title>Draft genome of Amycolatopsis RM579.</title>
        <authorList>
            <person name="Duangmal K."/>
            <person name="Mingma R."/>
        </authorList>
    </citation>
    <scope>NUCLEOTIDE SEQUENCE [LARGE SCALE GENOMIC DNA]</scope>
    <source>
        <strain evidence="7 8">RM579</strain>
    </source>
</reference>
<dbReference type="InterPro" id="IPR036188">
    <property type="entry name" value="FAD/NAD-bd_sf"/>
</dbReference>
<dbReference type="InterPro" id="IPR028202">
    <property type="entry name" value="Reductase_C"/>
</dbReference>
<dbReference type="Gene3D" id="3.50.50.60">
    <property type="entry name" value="FAD/NAD(P)-binding domain"/>
    <property type="match status" value="2"/>
</dbReference>
<keyword evidence="4" id="KW-0560">Oxidoreductase</keyword>
<feature type="domain" description="Reductase C-terminal" evidence="6">
    <location>
        <begin position="314"/>
        <end position="382"/>
    </location>
</feature>
<evidence type="ECO:0000256" key="4">
    <source>
        <dbReference type="ARBA" id="ARBA00023002"/>
    </source>
</evidence>
<comment type="caution">
    <text evidence="7">The sequence shown here is derived from an EMBL/GenBank/DDBJ whole genome shotgun (WGS) entry which is preliminary data.</text>
</comment>
<dbReference type="RefSeq" id="WP_154756977.1">
    <property type="nucleotide sequence ID" value="NZ_WMBA01000015.1"/>
</dbReference>
<dbReference type="Gene3D" id="3.30.390.30">
    <property type="match status" value="1"/>
</dbReference>
<dbReference type="Proteomes" id="UP000440096">
    <property type="component" value="Unassembled WGS sequence"/>
</dbReference>
<evidence type="ECO:0000256" key="3">
    <source>
        <dbReference type="ARBA" id="ARBA00022827"/>
    </source>
</evidence>
<evidence type="ECO:0000313" key="8">
    <source>
        <dbReference type="Proteomes" id="UP000440096"/>
    </source>
</evidence>
<evidence type="ECO:0000313" key="7">
    <source>
        <dbReference type="EMBL" id="MTD54755.1"/>
    </source>
</evidence>
<name>A0A6N7YP28_9PSEU</name>
<organism evidence="7 8">
    <name type="scientific">Amycolatopsis pithecellobii</name>
    <dbReference type="NCBI Taxonomy" id="664692"/>
    <lineage>
        <taxon>Bacteria</taxon>
        <taxon>Bacillati</taxon>
        <taxon>Actinomycetota</taxon>
        <taxon>Actinomycetes</taxon>
        <taxon>Pseudonocardiales</taxon>
        <taxon>Pseudonocardiaceae</taxon>
        <taxon>Amycolatopsis</taxon>
    </lineage>
</organism>
<dbReference type="GO" id="GO:0016651">
    <property type="term" value="F:oxidoreductase activity, acting on NAD(P)H"/>
    <property type="evidence" value="ECO:0007669"/>
    <property type="project" value="TreeGrafter"/>
</dbReference>
<dbReference type="OrthoDB" id="4475657at2"/>
<dbReference type="PANTHER" id="PTHR43557:SF2">
    <property type="entry name" value="RIESKE DOMAIN-CONTAINING PROTEIN-RELATED"/>
    <property type="match status" value="1"/>
</dbReference>
<dbReference type="GO" id="GO:0005737">
    <property type="term" value="C:cytoplasm"/>
    <property type="evidence" value="ECO:0007669"/>
    <property type="project" value="TreeGrafter"/>
</dbReference>
<dbReference type="SUPFAM" id="SSF55424">
    <property type="entry name" value="FAD/NAD-linked reductases, dimerisation (C-terminal) domain"/>
    <property type="match status" value="1"/>
</dbReference>
<dbReference type="InterPro" id="IPR023753">
    <property type="entry name" value="FAD/NAD-binding_dom"/>
</dbReference>
<dbReference type="Pfam" id="PF14759">
    <property type="entry name" value="Reductase_C"/>
    <property type="match status" value="1"/>
</dbReference>
<dbReference type="AlphaFoldDB" id="A0A6N7YP28"/>
<evidence type="ECO:0000259" key="5">
    <source>
        <dbReference type="Pfam" id="PF07992"/>
    </source>
</evidence>
<feature type="domain" description="FAD/NAD(P)-binding" evidence="5">
    <location>
        <begin position="4"/>
        <end position="293"/>
    </location>
</feature>
<protein>
    <submittedName>
        <fullName evidence="7">NAD(P)/FAD-dependent oxidoreductase</fullName>
    </submittedName>
</protein>
<sequence>MAGLVVVGAGLAGLRGAEAARRLGYAGDVTIVGDEPHRPYNRPPLSKQLLGGALDQERAFFNVDALDATWLLGRTATGLDVERRVVRLDDTELPYEKLLIATGCRPRSLPQQLDGVHLLRTLDDALALRKAADNHQRAVIIGAGFLGCEIAATFRGLGLEVSLVDVAEYPMAILGAEVGTRAGQWHRDAGVDLHLGTGVDEVLGSDRVTGVRLSDGQTLPTDLLVVAIGALPNSEWLLDSGLTLKNGGVLSDDRCLAVGHPEIGVAGDVAAWPHPLSDEPVRVEHWTNAAEMAITAATNLYGDEPTRYQPVLTFWSDQYDCKLRAVGLVRGADTAEVVLDEPERHKLVVELHREGELTGAITVNANDKHLQYRRRLQSGTSTAA</sequence>
<accession>A0A6N7YP28</accession>
<keyword evidence="3" id="KW-0274">FAD</keyword>
<dbReference type="SUPFAM" id="SSF51905">
    <property type="entry name" value="FAD/NAD(P)-binding domain"/>
    <property type="match status" value="2"/>
</dbReference>
<comment type="cofactor">
    <cofactor evidence="1">
        <name>FAD</name>
        <dbReference type="ChEBI" id="CHEBI:57692"/>
    </cofactor>
</comment>
<evidence type="ECO:0000259" key="6">
    <source>
        <dbReference type="Pfam" id="PF14759"/>
    </source>
</evidence>
<dbReference type="Pfam" id="PF07992">
    <property type="entry name" value="Pyr_redox_2"/>
    <property type="match status" value="1"/>
</dbReference>
<evidence type="ECO:0000256" key="2">
    <source>
        <dbReference type="ARBA" id="ARBA00022630"/>
    </source>
</evidence>
<dbReference type="EMBL" id="WMBA01000015">
    <property type="protein sequence ID" value="MTD54755.1"/>
    <property type="molecule type" value="Genomic_DNA"/>
</dbReference>
<evidence type="ECO:0000256" key="1">
    <source>
        <dbReference type="ARBA" id="ARBA00001974"/>
    </source>
</evidence>
<proteinExistence type="predicted"/>
<dbReference type="InterPro" id="IPR050446">
    <property type="entry name" value="FAD-oxidoreductase/Apoptosis"/>
</dbReference>
<keyword evidence="2" id="KW-0285">Flavoprotein</keyword>
<dbReference type="PRINTS" id="PR00368">
    <property type="entry name" value="FADPNR"/>
</dbReference>
<gene>
    <name evidence="7" type="ORF">GKO32_12300</name>
</gene>
<dbReference type="InterPro" id="IPR016156">
    <property type="entry name" value="FAD/NAD-linked_Rdtase_dimer_sf"/>
</dbReference>
<dbReference type="PANTHER" id="PTHR43557">
    <property type="entry name" value="APOPTOSIS-INDUCING FACTOR 1"/>
    <property type="match status" value="1"/>
</dbReference>
<dbReference type="PRINTS" id="PR00411">
    <property type="entry name" value="PNDRDTASEI"/>
</dbReference>
<keyword evidence="8" id="KW-1185">Reference proteome</keyword>